<proteinExistence type="predicted"/>
<dbReference type="RefSeq" id="WP_311667298.1">
    <property type="nucleotide sequence ID" value="NZ_JAVREO010000007.1"/>
</dbReference>
<feature type="compositionally biased region" description="Polar residues" evidence="1">
    <location>
        <begin position="1"/>
        <end position="17"/>
    </location>
</feature>
<dbReference type="Proteomes" id="UP001183410">
    <property type="component" value="Unassembled WGS sequence"/>
</dbReference>
<evidence type="ECO:0008006" key="4">
    <source>
        <dbReference type="Google" id="ProtNLM"/>
    </source>
</evidence>
<evidence type="ECO:0000313" key="3">
    <source>
        <dbReference type="Proteomes" id="UP001183410"/>
    </source>
</evidence>
<feature type="region of interest" description="Disordered" evidence="1">
    <location>
        <begin position="130"/>
        <end position="149"/>
    </location>
</feature>
<evidence type="ECO:0000313" key="2">
    <source>
        <dbReference type="EMBL" id="MDT0267238.1"/>
    </source>
</evidence>
<dbReference type="InterPro" id="IPR029063">
    <property type="entry name" value="SAM-dependent_MTases_sf"/>
</dbReference>
<protein>
    <recommendedName>
        <fullName evidence="4">Methyltransferase</fullName>
    </recommendedName>
</protein>
<sequence length="288" mass="30846">MPYSVWNTMPSRATTGFRSPHLPDGSPPPGTTFPAIVAHAVRHYTRPGELVLDPRCASGAALAEAVRLGRGAIGMARSRPQAEAAQTNLRRAAGPARARRDAVVVSGHDVDRLERVLSERVALIVIAMPHHPPPAGRGDPTGPVSGPPSHLGQLVRAGADRELFTFSRLLRRMRPLLRPGGTLLVTLRPWHAYGELVDLPGAVWTLGRRAGLPLSERCAALLVPVGDGELLLPAFPARRRDRCLVVHEDVLVFREPGGEPGGREKGGSPPTRGEPRPMSSWPPAGQSL</sequence>
<comment type="caution">
    <text evidence="2">The sequence shown here is derived from an EMBL/GenBank/DDBJ whole genome shotgun (WGS) entry which is preliminary data.</text>
</comment>
<reference evidence="3" key="1">
    <citation type="submission" date="2023-07" db="EMBL/GenBank/DDBJ databases">
        <title>30 novel species of actinomycetes from the DSMZ collection.</title>
        <authorList>
            <person name="Nouioui I."/>
        </authorList>
    </citation>
    <scope>NUCLEOTIDE SEQUENCE [LARGE SCALE GENOMIC DNA]</scope>
    <source>
        <strain evidence="3">DSM 44915</strain>
    </source>
</reference>
<feature type="region of interest" description="Disordered" evidence="1">
    <location>
        <begin position="1"/>
        <end position="29"/>
    </location>
</feature>
<keyword evidence="3" id="KW-1185">Reference proteome</keyword>
<dbReference type="Gene3D" id="3.40.50.150">
    <property type="entry name" value="Vaccinia Virus protein VP39"/>
    <property type="match status" value="1"/>
</dbReference>
<dbReference type="SUPFAM" id="SSF53335">
    <property type="entry name" value="S-adenosyl-L-methionine-dependent methyltransferases"/>
    <property type="match status" value="1"/>
</dbReference>
<accession>A0ABU2JR51</accession>
<organism evidence="2 3">
    <name type="scientific">Streptomyces chisholmiae</name>
    <dbReference type="NCBI Taxonomy" id="3075540"/>
    <lineage>
        <taxon>Bacteria</taxon>
        <taxon>Bacillati</taxon>
        <taxon>Actinomycetota</taxon>
        <taxon>Actinomycetes</taxon>
        <taxon>Kitasatosporales</taxon>
        <taxon>Streptomycetaceae</taxon>
        <taxon>Streptomyces</taxon>
    </lineage>
</organism>
<gene>
    <name evidence="2" type="ORF">RM844_13180</name>
</gene>
<evidence type="ECO:0000256" key="1">
    <source>
        <dbReference type="SAM" id="MobiDB-lite"/>
    </source>
</evidence>
<dbReference type="EMBL" id="JAVREO010000007">
    <property type="protein sequence ID" value="MDT0267238.1"/>
    <property type="molecule type" value="Genomic_DNA"/>
</dbReference>
<name>A0ABU2JR51_9ACTN</name>
<feature type="region of interest" description="Disordered" evidence="1">
    <location>
        <begin position="255"/>
        <end position="288"/>
    </location>
</feature>